<feature type="transmembrane region" description="Helical" evidence="1">
    <location>
        <begin position="399"/>
        <end position="416"/>
    </location>
</feature>
<dbReference type="InterPro" id="IPR018580">
    <property type="entry name" value="Uncharacterised_YfhO"/>
</dbReference>
<evidence type="ECO:0000256" key="1">
    <source>
        <dbReference type="SAM" id="Phobius"/>
    </source>
</evidence>
<dbReference type="Proteomes" id="UP000886805">
    <property type="component" value="Unassembled WGS sequence"/>
</dbReference>
<keyword evidence="1" id="KW-0812">Transmembrane</keyword>
<dbReference type="EMBL" id="DXEQ01000130">
    <property type="protein sequence ID" value="HIX72307.1"/>
    <property type="molecule type" value="Genomic_DNA"/>
</dbReference>
<accession>A0A9D1X4A6</accession>
<evidence type="ECO:0000313" key="2">
    <source>
        <dbReference type="EMBL" id="HIX72307.1"/>
    </source>
</evidence>
<proteinExistence type="predicted"/>
<keyword evidence="1" id="KW-1133">Transmembrane helix</keyword>
<dbReference type="PANTHER" id="PTHR38454">
    <property type="entry name" value="INTEGRAL MEMBRANE PROTEIN-RELATED"/>
    <property type="match status" value="1"/>
</dbReference>
<feature type="transmembrane region" description="Helical" evidence="1">
    <location>
        <begin position="246"/>
        <end position="274"/>
    </location>
</feature>
<reference evidence="2" key="2">
    <citation type="submission" date="2021-04" db="EMBL/GenBank/DDBJ databases">
        <authorList>
            <person name="Gilroy R."/>
        </authorList>
    </citation>
    <scope>NUCLEOTIDE SEQUENCE</scope>
    <source>
        <strain evidence="2">ChiSxjej3B15-1167</strain>
    </source>
</reference>
<protein>
    <submittedName>
        <fullName evidence="2">YfhO family protein</fullName>
    </submittedName>
</protein>
<organism evidence="2 3">
    <name type="scientific">Candidatus Anaerobutyricum stercoripullorum</name>
    <dbReference type="NCBI Taxonomy" id="2838456"/>
    <lineage>
        <taxon>Bacteria</taxon>
        <taxon>Bacillati</taxon>
        <taxon>Bacillota</taxon>
        <taxon>Clostridia</taxon>
        <taxon>Lachnospirales</taxon>
        <taxon>Lachnospiraceae</taxon>
        <taxon>Anaerobutyricum</taxon>
    </lineage>
</organism>
<dbReference type="Pfam" id="PF09586">
    <property type="entry name" value="YfhO"/>
    <property type="match status" value="1"/>
</dbReference>
<name>A0A9D1X4A6_9FIRM</name>
<feature type="transmembrane region" description="Helical" evidence="1">
    <location>
        <begin position="312"/>
        <end position="332"/>
    </location>
</feature>
<feature type="transmembrane region" description="Helical" evidence="1">
    <location>
        <begin position="454"/>
        <end position="470"/>
    </location>
</feature>
<feature type="transmembrane region" description="Helical" evidence="1">
    <location>
        <begin position="20"/>
        <end position="43"/>
    </location>
</feature>
<comment type="caution">
    <text evidence="2">The sequence shown here is derived from an EMBL/GenBank/DDBJ whole genome shotgun (WGS) entry which is preliminary data.</text>
</comment>
<feature type="transmembrane region" description="Helical" evidence="1">
    <location>
        <begin position="898"/>
        <end position="916"/>
    </location>
</feature>
<feature type="transmembrane region" description="Helical" evidence="1">
    <location>
        <begin position="199"/>
        <end position="226"/>
    </location>
</feature>
<feature type="transmembrane region" description="Helical" evidence="1">
    <location>
        <begin position="422"/>
        <end position="442"/>
    </location>
</feature>
<dbReference type="PANTHER" id="PTHR38454:SF1">
    <property type="entry name" value="INTEGRAL MEMBRANE PROTEIN"/>
    <property type="match status" value="1"/>
</dbReference>
<keyword evidence="1" id="KW-0472">Membrane</keyword>
<feature type="transmembrane region" description="Helical" evidence="1">
    <location>
        <begin position="175"/>
        <end position="192"/>
    </location>
</feature>
<dbReference type="AlphaFoldDB" id="A0A9D1X4A6"/>
<reference evidence="2" key="1">
    <citation type="journal article" date="2021" name="PeerJ">
        <title>Extensive microbial diversity within the chicken gut microbiome revealed by metagenomics and culture.</title>
        <authorList>
            <person name="Gilroy R."/>
            <person name="Ravi A."/>
            <person name="Getino M."/>
            <person name="Pursley I."/>
            <person name="Horton D.L."/>
            <person name="Alikhan N.F."/>
            <person name="Baker D."/>
            <person name="Gharbi K."/>
            <person name="Hall N."/>
            <person name="Watson M."/>
            <person name="Adriaenssens E.M."/>
            <person name="Foster-Nyarko E."/>
            <person name="Jarju S."/>
            <person name="Secka A."/>
            <person name="Antonio M."/>
            <person name="Oren A."/>
            <person name="Chaudhuri R.R."/>
            <person name="La Ragione R."/>
            <person name="Hildebrand F."/>
            <person name="Pallen M.J."/>
        </authorList>
    </citation>
    <scope>NUCLEOTIDE SEQUENCE</scope>
    <source>
        <strain evidence="2">ChiSxjej3B15-1167</strain>
    </source>
</reference>
<evidence type="ECO:0000313" key="3">
    <source>
        <dbReference type="Proteomes" id="UP000886805"/>
    </source>
</evidence>
<feature type="transmembrane region" description="Helical" evidence="1">
    <location>
        <begin position="344"/>
        <end position="365"/>
    </location>
</feature>
<feature type="transmembrane region" description="Helical" evidence="1">
    <location>
        <begin position="371"/>
        <end position="387"/>
    </location>
</feature>
<sequence length="931" mass="105046">MYVKHEARPGAGPKSQKRKLLEYFCVYTLIFIFIAGIAFFPFLEEEYCLIWKTDGMPQYLIWLQYTGQYIRDVLSNLLHGQFTLPMYDFSIGMGGDVRSFVKPDPVNLLGVFMTGEEYSWQIYSLLTLFKIYLIGISFSCYGFYMKKKRYNVLAGAVLYTFSSYTFYQIERHPQFYMGIVLLPLLCIGLEQIMQKKKLLFYTFLVAVSLMTSYYFLFINTILMGIYVLLRIGSIYETHRIRNFFQILWRIIVSYLFGCGMAVVFFAPSIASFFLSARMSSGTKAAAVGSFFTYGADRIVKLFLSLTAPVRDAGSLTSISVSALMLPALILLFGRKLKQQLTLKVGVIVGVILLMVPLFGYIFSGFSTVNNRWSFGFVFLLAIVFMTEFDRLRSMPKKQYLIFAAAVVLYGVCWMLTDPGKILYAAAFILLAAALLLLGFFRLRSTKIPVRIQKGGMLLFLAVSVAANGYVTNSAAFGNLVDQFQNRHTANHYFTASRYQYVADIPDDSFYRIDTNMMYNNYNNTAVALDYNGISLYSSTIGSGTIRYFTESESIGISALNRTLFLDNRTSQEALACVKYFITTKDGSRYAPYGFTLDPELSAQSDEYDIYVNEHPLSIGYGYDSVLSRTEYESLSALEKQQAQLKGAVLSDEDMEDFDTFSKTEEIGSDISTGTIEITGVDKHIERDGNTYQVKKKAKYKTTVVDGKEVETDVSPKVHFRTSSKKGCEVYLRFKNLTTDLAKRTDVNVYTDDIEKRAIVRSDKDTYGLGVNDYLINLGYYDSDETIEGTISFARKGSYTFEDMEIYYVSMDSYEEEIAARNASGLTDVTQSDNRITGTVDASGDQLLAFSIPYHVGWKAYIDGEESKTYRVNTLYMGVKVPAGTHTVTLEYTSPGTTVGGAVSAVCTLLFLGAVIVQWRRKRRPAAANQPR</sequence>
<feature type="transmembrane region" description="Helical" evidence="1">
    <location>
        <begin position="122"/>
        <end position="143"/>
    </location>
</feature>
<gene>
    <name evidence="2" type="ORF">H9849_04730</name>
</gene>